<accession>A0A517U4C6</accession>
<dbReference type="Gene3D" id="2.60.120.560">
    <property type="entry name" value="Exo-inulinase, domain 1"/>
    <property type="match status" value="1"/>
</dbReference>
<dbReference type="InterPro" id="IPR006311">
    <property type="entry name" value="TAT_signal"/>
</dbReference>
<dbReference type="KEGG" id="llh:I41_46780"/>
<protein>
    <recommendedName>
        <fullName evidence="1">3-keto-alpha-glucoside-1,2-lyase/3-keto-2-hydroxy-glucal hydratase domain-containing protein</fullName>
    </recommendedName>
</protein>
<evidence type="ECO:0000259" key="1">
    <source>
        <dbReference type="Pfam" id="PF06439"/>
    </source>
</evidence>
<evidence type="ECO:0000313" key="3">
    <source>
        <dbReference type="Proteomes" id="UP000317909"/>
    </source>
</evidence>
<dbReference type="OrthoDB" id="291497at2"/>
<feature type="domain" description="3-keto-alpha-glucoside-1,2-lyase/3-keto-2-hydroxy-glucal hydratase" evidence="1">
    <location>
        <begin position="42"/>
        <end position="254"/>
    </location>
</feature>
<name>A0A517U4C6_9BACT</name>
<dbReference type="Proteomes" id="UP000317909">
    <property type="component" value="Chromosome"/>
</dbReference>
<organism evidence="2 3">
    <name type="scientific">Lacipirellula limnantheis</name>
    <dbReference type="NCBI Taxonomy" id="2528024"/>
    <lineage>
        <taxon>Bacteria</taxon>
        <taxon>Pseudomonadati</taxon>
        <taxon>Planctomycetota</taxon>
        <taxon>Planctomycetia</taxon>
        <taxon>Pirellulales</taxon>
        <taxon>Lacipirellulaceae</taxon>
        <taxon>Lacipirellula</taxon>
    </lineage>
</organism>
<keyword evidence="3" id="KW-1185">Reference proteome</keyword>
<evidence type="ECO:0000313" key="2">
    <source>
        <dbReference type="EMBL" id="QDT75467.1"/>
    </source>
</evidence>
<proteinExistence type="predicted"/>
<dbReference type="PROSITE" id="PS51318">
    <property type="entry name" value="TAT"/>
    <property type="match status" value="1"/>
</dbReference>
<dbReference type="Pfam" id="PF06439">
    <property type="entry name" value="3keto-disac_hyd"/>
    <property type="match status" value="1"/>
</dbReference>
<sequence>MTLLRSSDRRGYFGVASMLTLLLLGAGTGVMSPVAEAAGADEWISLLEGASLANWQEDQTGWSLASGVKLHPDAPDQLISEPGDGVLISNGDAVNLYSRQNFQDVELKCEFFIPRDSNSGVKLNGLYEIQIRDTHDMKDLTGDMCGGVYPRAKQEPSYEHIDDGVAPMENAAKPAGEWQTLQLTFYSPRFDAAGKKIADARFEHVMLNGREIHKQVDLHYPTGAAWNTMPEVPRGPLMLQGDHGLVAFRGIQVRPLAK</sequence>
<dbReference type="GO" id="GO:0016787">
    <property type="term" value="F:hydrolase activity"/>
    <property type="evidence" value="ECO:0007669"/>
    <property type="project" value="InterPro"/>
</dbReference>
<dbReference type="AlphaFoldDB" id="A0A517U4C6"/>
<dbReference type="EMBL" id="CP036339">
    <property type="protein sequence ID" value="QDT75467.1"/>
    <property type="molecule type" value="Genomic_DNA"/>
</dbReference>
<gene>
    <name evidence="2" type="ORF">I41_46780</name>
</gene>
<dbReference type="RefSeq" id="WP_145435137.1">
    <property type="nucleotide sequence ID" value="NZ_CP036339.1"/>
</dbReference>
<dbReference type="InterPro" id="IPR010496">
    <property type="entry name" value="AL/BT2_dom"/>
</dbReference>
<reference evidence="2 3" key="1">
    <citation type="submission" date="2019-02" db="EMBL/GenBank/DDBJ databases">
        <title>Deep-cultivation of Planctomycetes and their phenomic and genomic characterization uncovers novel biology.</title>
        <authorList>
            <person name="Wiegand S."/>
            <person name="Jogler M."/>
            <person name="Boedeker C."/>
            <person name="Pinto D."/>
            <person name="Vollmers J."/>
            <person name="Rivas-Marin E."/>
            <person name="Kohn T."/>
            <person name="Peeters S.H."/>
            <person name="Heuer A."/>
            <person name="Rast P."/>
            <person name="Oberbeckmann S."/>
            <person name="Bunk B."/>
            <person name="Jeske O."/>
            <person name="Meyerdierks A."/>
            <person name="Storesund J.E."/>
            <person name="Kallscheuer N."/>
            <person name="Luecker S."/>
            <person name="Lage O.M."/>
            <person name="Pohl T."/>
            <person name="Merkel B.J."/>
            <person name="Hornburger P."/>
            <person name="Mueller R.-W."/>
            <person name="Bruemmer F."/>
            <person name="Labrenz M."/>
            <person name="Spormann A.M."/>
            <person name="Op den Camp H."/>
            <person name="Overmann J."/>
            <person name="Amann R."/>
            <person name="Jetten M.S.M."/>
            <person name="Mascher T."/>
            <person name="Medema M.H."/>
            <person name="Devos D.P."/>
            <person name="Kaster A.-K."/>
            <person name="Ovreas L."/>
            <person name="Rohde M."/>
            <person name="Galperin M.Y."/>
            <person name="Jogler C."/>
        </authorList>
    </citation>
    <scope>NUCLEOTIDE SEQUENCE [LARGE SCALE GENOMIC DNA]</scope>
    <source>
        <strain evidence="2 3">I41</strain>
    </source>
</reference>